<dbReference type="Proteomes" id="UP001595843">
    <property type="component" value="Unassembled WGS sequence"/>
</dbReference>
<gene>
    <name evidence="3" type="primary">dacB</name>
    <name evidence="3" type="ORF">ACFOUO_15955</name>
</gene>
<dbReference type="Gene3D" id="3.40.710.10">
    <property type="entry name" value="DD-peptidase/beta-lactamase superfamily"/>
    <property type="match status" value="2"/>
</dbReference>
<evidence type="ECO:0000313" key="4">
    <source>
        <dbReference type="Proteomes" id="UP001595843"/>
    </source>
</evidence>
<evidence type="ECO:0000256" key="1">
    <source>
        <dbReference type="ARBA" id="ARBA00006096"/>
    </source>
</evidence>
<organism evidence="3 4">
    <name type="scientific">Salinithrix halophila</name>
    <dbReference type="NCBI Taxonomy" id="1485204"/>
    <lineage>
        <taxon>Bacteria</taxon>
        <taxon>Bacillati</taxon>
        <taxon>Bacillota</taxon>
        <taxon>Bacilli</taxon>
        <taxon>Bacillales</taxon>
        <taxon>Thermoactinomycetaceae</taxon>
        <taxon>Salinithrix</taxon>
    </lineage>
</organism>
<sequence>MVDFRRRWLSVWLIFLLVATFLPVSARAGSAFDPDERLQRTLLHAVAAMEKKPETAGMSVAFDVVSLRDQRVVASRLPEKALVPGAVSKLWTAGAVLNAWPESLRFPTELYTEGETFRGELRGDIVLKGKGDPSLRISDLDKLARTLRRKGIRRVTGNVVVDDSYFDQIPLGTSWMWDEEPYPKSAQNGALSVEGNTVDIRVMPGWPGRKPRVAVAPVPAYVQVVNRAVTTFGRGESLSITRTRAKNEIVVTGSIGVAHPAVKERRTVKDPALFTGTVLKERMERAGIRFSRDTRVIRGDAPAGGSRVAWTKSPILGDLLKKMVKPGDNLTAEMLLKQLGAREGEEGSEEEGLRVLRRFAAEKTGASDTFQPKDGSGFSRMSVMTPRHLTGLLSAMERHQGRERFFSLLSDVGEGPLTGRMERTPAAGRLRALAVDMEGVSGLTGIVKTCSGESFAFSVMVNGVDQEAAANVLEDRFGTALASYPSLADPGPLPKEKTYPLSAKLDPLLDSPGYEGILTGMSVRSVENGEELYERNGGARLTPASNTKLFTSAAALHALGSDYRFHTQLFAAGSLQNGVLKGDLILRGKGDPTLATEDSLRVQKGPTLEQMARDLKERGLRRIEGNVRVDTSAFSDPVYGRGWAWDNESEYYQPQITALNLNRGTVRFDYQPGDKEGDPVKLSMIPETAYVDVEKDVTTGPAGSKNTLKIERIRGTNHIRLTGSLPLDFKGDYTRVPVEEPHRYAGTVLKEALLREGIEVTSDDPPEEGWVSPRAKQLADYPSPPLGEVVQYLNKVSDNFYAEMILKTLGLEKRGTGTAAAGLKEVDAYLRGIGKQGAYRMEDGSGLTRYNVFSPQQLVSLLAVQKEEDHFDAFYHSLPVAGKDGTLRSRMKGTPAQDNLRGKTGSLTHVSSLSGYVRSKDGELLAYSIVMNGYTEKSERALQDKIAVVLAEFSR</sequence>
<dbReference type="Gene3D" id="3.50.80.20">
    <property type="entry name" value="D-Ala-D-Ala carboxypeptidase C, peptidase S13"/>
    <property type="match status" value="2"/>
</dbReference>
<proteinExistence type="inferred from homology"/>
<dbReference type="PANTHER" id="PTHR30023:SF0">
    <property type="entry name" value="PENICILLIN-SENSITIVE CARBOXYPEPTIDASE A"/>
    <property type="match status" value="1"/>
</dbReference>
<dbReference type="PRINTS" id="PR00922">
    <property type="entry name" value="DADACBPTASE3"/>
</dbReference>
<dbReference type="Pfam" id="PF02113">
    <property type="entry name" value="Peptidase_S13"/>
    <property type="match status" value="2"/>
</dbReference>
<dbReference type="InterPro" id="IPR000667">
    <property type="entry name" value="Peptidase_S13"/>
</dbReference>
<comment type="similarity">
    <text evidence="1">Belongs to the peptidase S13 family.</text>
</comment>
<dbReference type="GO" id="GO:0009002">
    <property type="term" value="F:serine-type D-Ala-D-Ala carboxypeptidase activity"/>
    <property type="evidence" value="ECO:0007669"/>
    <property type="project" value="UniProtKB-EC"/>
</dbReference>
<dbReference type="RefSeq" id="WP_380706105.1">
    <property type="nucleotide sequence ID" value="NZ_JBHSAP010000018.1"/>
</dbReference>
<dbReference type="NCBIfam" id="TIGR00666">
    <property type="entry name" value="PBP4"/>
    <property type="match status" value="2"/>
</dbReference>
<reference evidence="4" key="1">
    <citation type="journal article" date="2019" name="Int. J. Syst. Evol. Microbiol.">
        <title>The Global Catalogue of Microorganisms (GCM) 10K type strain sequencing project: providing services to taxonomists for standard genome sequencing and annotation.</title>
        <authorList>
            <consortium name="The Broad Institute Genomics Platform"/>
            <consortium name="The Broad Institute Genome Sequencing Center for Infectious Disease"/>
            <person name="Wu L."/>
            <person name="Ma J."/>
        </authorList>
    </citation>
    <scope>NUCLEOTIDE SEQUENCE [LARGE SCALE GENOMIC DNA]</scope>
    <source>
        <strain evidence="4">IBRC-M 10813</strain>
    </source>
</reference>
<keyword evidence="3" id="KW-0121">Carboxypeptidase</keyword>
<dbReference type="EC" id="3.4.16.4" evidence="3"/>
<evidence type="ECO:0000313" key="3">
    <source>
        <dbReference type="EMBL" id="MFC4078292.1"/>
    </source>
</evidence>
<dbReference type="SUPFAM" id="SSF56601">
    <property type="entry name" value="beta-lactamase/transpeptidase-like"/>
    <property type="match status" value="2"/>
</dbReference>
<keyword evidence="3" id="KW-0645">Protease</keyword>
<accession>A0ABV8JK32</accession>
<evidence type="ECO:0000256" key="2">
    <source>
        <dbReference type="ARBA" id="ARBA00022801"/>
    </source>
</evidence>
<keyword evidence="2 3" id="KW-0378">Hydrolase</keyword>
<dbReference type="InterPro" id="IPR012338">
    <property type="entry name" value="Beta-lactam/transpept-like"/>
</dbReference>
<name>A0ABV8JK32_9BACL</name>
<dbReference type="EMBL" id="JBHSAP010000018">
    <property type="protein sequence ID" value="MFC4078292.1"/>
    <property type="molecule type" value="Genomic_DNA"/>
</dbReference>
<keyword evidence="4" id="KW-1185">Reference proteome</keyword>
<protein>
    <submittedName>
        <fullName evidence="3">D-alanyl-D-alanine carboxypeptidase/D-alanyl-D-alanine-endopeptidase</fullName>
        <ecNumber evidence="3">3.4.16.4</ecNumber>
    </submittedName>
</protein>
<comment type="caution">
    <text evidence="3">The sequence shown here is derived from an EMBL/GenBank/DDBJ whole genome shotgun (WGS) entry which is preliminary data.</text>
</comment>
<dbReference type="PANTHER" id="PTHR30023">
    <property type="entry name" value="D-ALANYL-D-ALANINE CARBOXYPEPTIDASE"/>
    <property type="match status" value="1"/>
</dbReference>